<gene>
    <name evidence="2" type="ORF">U9M48_000597</name>
</gene>
<dbReference type="PANTHER" id="PTHR19446">
    <property type="entry name" value="REVERSE TRANSCRIPTASES"/>
    <property type="match status" value="1"/>
</dbReference>
<evidence type="ECO:0000259" key="1">
    <source>
        <dbReference type="Pfam" id="PF00078"/>
    </source>
</evidence>
<dbReference type="CDD" id="cd01650">
    <property type="entry name" value="RT_nLTR_like"/>
    <property type="match status" value="1"/>
</dbReference>
<feature type="non-terminal residue" evidence="2">
    <location>
        <position position="1"/>
    </location>
</feature>
<sequence>MDETCHYDIPQVSELENEILVSPFSEEEVKMAVFQMKHNTTLGSDGFPAEFYQTFWFVIKEDLMALFMEFHKGTLPLHNLNFGTIILLPKGNNVKQIQQYRPICLLNVSFKIFTKVVTSRVTSIAARVIKPTQIAFLPSRNIKEGAVILHETIHELHTKKQNGVIFKIDFEKAYDKVRWEFLQQALRIKGFNSTWCTWVQTCVQGGNVRIKVNGQLGSYFQTRKGLRQVVDMLAIIVARAKAIGLFKGVVPHLVDDDDTVLFLDHDLNQAKNMKLVLCLFEQLLALKINFHKNEIFCFGGSKRVGELEDDKKENRKKVEQLEMKNAFFWQEISFVKLDTKRCLEKNRILSISLLLAYNNHKKKYRPISWPILCQPKEQGGLEVQNLDIQNKCLLSKWLFKHCNEDGIWQNLLRNKYLKENPLSQTEKKSKGLTLLGKSNGRQFKLVSGNQIRFWEGRLSRTRKHAMVAEVLRTIPYNVSFRRALTGNKFNEWHNLVARIASVNLREGRDQYVWPLHNKGYFSVSSMYKHLVSNGLKVSQEIWHLKIPLKRGVILTKDNLAKRNWRVEGIVNFVASKKLSNTFFLNVIMLNFFGMRFT</sequence>
<accession>A0AAQ3PH08</accession>
<feature type="domain" description="Reverse transcriptase" evidence="1">
    <location>
        <begin position="92"/>
        <end position="296"/>
    </location>
</feature>
<proteinExistence type="predicted"/>
<dbReference type="SUPFAM" id="SSF56672">
    <property type="entry name" value="DNA/RNA polymerases"/>
    <property type="match status" value="1"/>
</dbReference>
<evidence type="ECO:0000313" key="2">
    <source>
        <dbReference type="EMBL" id="WVZ49220.1"/>
    </source>
</evidence>
<dbReference type="EMBL" id="CP144745">
    <property type="protein sequence ID" value="WVZ49220.1"/>
    <property type="molecule type" value="Genomic_DNA"/>
</dbReference>
<dbReference type="Proteomes" id="UP001341281">
    <property type="component" value="Chromosome 01"/>
</dbReference>
<organism evidence="2 3">
    <name type="scientific">Paspalum notatum var. saurae</name>
    <dbReference type="NCBI Taxonomy" id="547442"/>
    <lineage>
        <taxon>Eukaryota</taxon>
        <taxon>Viridiplantae</taxon>
        <taxon>Streptophyta</taxon>
        <taxon>Embryophyta</taxon>
        <taxon>Tracheophyta</taxon>
        <taxon>Spermatophyta</taxon>
        <taxon>Magnoliopsida</taxon>
        <taxon>Liliopsida</taxon>
        <taxon>Poales</taxon>
        <taxon>Poaceae</taxon>
        <taxon>PACMAD clade</taxon>
        <taxon>Panicoideae</taxon>
        <taxon>Andropogonodae</taxon>
        <taxon>Paspaleae</taxon>
        <taxon>Paspalinae</taxon>
        <taxon>Paspalum</taxon>
    </lineage>
</organism>
<protein>
    <recommendedName>
        <fullName evidence="1">Reverse transcriptase domain-containing protein</fullName>
    </recommendedName>
</protein>
<name>A0AAQ3PH08_PASNO</name>
<keyword evidence="3" id="KW-1185">Reference proteome</keyword>
<reference evidence="2 3" key="1">
    <citation type="submission" date="2024-02" db="EMBL/GenBank/DDBJ databases">
        <title>High-quality chromosome-scale genome assembly of Pensacola bahiagrass (Paspalum notatum Flugge var. saurae).</title>
        <authorList>
            <person name="Vega J.M."/>
            <person name="Podio M."/>
            <person name="Orjuela J."/>
            <person name="Siena L.A."/>
            <person name="Pessino S.C."/>
            <person name="Combes M.C."/>
            <person name="Mariac C."/>
            <person name="Albertini E."/>
            <person name="Pupilli F."/>
            <person name="Ortiz J.P.A."/>
            <person name="Leblanc O."/>
        </authorList>
    </citation>
    <scope>NUCLEOTIDE SEQUENCE [LARGE SCALE GENOMIC DNA]</scope>
    <source>
        <strain evidence="2">R1</strain>
        <tissue evidence="2">Leaf</tissue>
    </source>
</reference>
<dbReference type="InterPro" id="IPR043502">
    <property type="entry name" value="DNA/RNA_pol_sf"/>
</dbReference>
<evidence type="ECO:0000313" key="3">
    <source>
        <dbReference type="Proteomes" id="UP001341281"/>
    </source>
</evidence>
<dbReference type="InterPro" id="IPR000477">
    <property type="entry name" value="RT_dom"/>
</dbReference>
<dbReference type="AlphaFoldDB" id="A0AAQ3PH08"/>
<dbReference type="Pfam" id="PF00078">
    <property type="entry name" value="RVT_1"/>
    <property type="match status" value="1"/>
</dbReference>